<dbReference type="Proteomes" id="UP000184221">
    <property type="component" value="Unassembled WGS sequence"/>
</dbReference>
<dbReference type="AlphaFoldDB" id="A0A1M5QJE9"/>
<evidence type="ECO:0000313" key="1">
    <source>
        <dbReference type="EMBL" id="SHH14006.1"/>
    </source>
</evidence>
<gene>
    <name evidence="1" type="ORF">SAMN05443551_1378</name>
</gene>
<accession>A0A1M5QJE9</accession>
<protein>
    <submittedName>
        <fullName evidence="1">Plastocyanin</fullName>
    </submittedName>
</protein>
<reference evidence="1 2" key="1">
    <citation type="submission" date="2016-11" db="EMBL/GenBank/DDBJ databases">
        <authorList>
            <person name="Jaros S."/>
            <person name="Januszkiewicz K."/>
            <person name="Wedrychowicz H."/>
        </authorList>
    </citation>
    <scope>NUCLEOTIDE SEQUENCE [LARGE SCALE GENOMIC DNA]</scope>
    <source>
        <strain evidence="1 2">DSM 29431</strain>
    </source>
</reference>
<sequence>MAVAPAALATRAKAATHTVTLQGFAFSPSSLTNSPGDTLVFTNADAAPHAATASNGAFDPGRLGRDESAQPQFASAASFADICATHPSFPGSITVT</sequence>
<dbReference type="EMBL" id="FQXC01000002">
    <property type="protein sequence ID" value="SHH14006.1"/>
    <property type="molecule type" value="Genomic_DNA"/>
</dbReference>
<dbReference type="SUPFAM" id="SSF49503">
    <property type="entry name" value="Cupredoxins"/>
    <property type="match status" value="1"/>
</dbReference>
<proteinExistence type="predicted"/>
<evidence type="ECO:0000313" key="2">
    <source>
        <dbReference type="Proteomes" id="UP000184221"/>
    </source>
</evidence>
<keyword evidence="2" id="KW-1185">Reference proteome</keyword>
<name>A0A1M5QJE9_9RHOB</name>
<dbReference type="Gene3D" id="2.60.40.420">
    <property type="entry name" value="Cupredoxins - blue copper proteins"/>
    <property type="match status" value="1"/>
</dbReference>
<dbReference type="InterPro" id="IPR008972">
    <property type="entry name" value="Cupredoxin"/>
</dbReference>
<organism evidence="1 2">
    <name type="scientific">Marivita hallyeonensis</name>
    <dbReference type="NCBI Taxonomy" id="996342"/>
    <lineage>
        <taxon>Bacteria</taxon>
        <taxon>Pseudomonadati</taxon>
        <taxon>Pseudomonadota</taxon>
        <taxon>Alphaproteobacteria</taxon>
        <taxon>Rhodobacterales</taxon>
        <taxon>Roseobacteraceae</taxon>
        <taxon>Marivita</taxon>
    </lineage>
</organism>
<dbReference type="RefSeq" id="WP_072776792.1">
    <property type="nucleotide sequence ID" value="NZ_FQXC01000002.1"/>
</dbReference>
<dbReference type="STRING" id="996342.SAMN05443551_1378"/>